<dbReference type="Pfam" id="PF08811">
    <property type="entry name" value="DUF1800"/>
    <property type="match status" value="1"/>
</dbReference>
<evidence type="ECO:0000256" key="1">
    <source>
        <dbReference type="SAM" id="MobiDB-lite"/>
    </source>
</evidence>
<sequence length="568" mass="64554">MDRRDFFRTSINTGDEATATTLPAPPPPPTNRDVRLQSGVQLYGGAWGKNELIHLLKRTMFGARKADVDFFSGQSMSAVVDALLTVPGNTSTVPVKVYTPNAQTTPANDPDLALAQGQPWVTVHTNDGSVNSGRRAAFKAWWVGQMVNQERNIQEKMVLFWHNHFATETVDISYGIGCYQHNVLLRKYALGNFKEMVKAITLDPAMLRYLNGEKNLKNAPDENYARELQELFTLGKGPDSKYTEEDVKQAARVLTGFRIKYADVTSYFDANQHDTGNKTFSSFYNNKIITGKTGANGAQELDELLDMIFAQPEVAKHIVRKLYRWFVYYDIDTQVEADVITPLANLFRQSNYEIKPVMAALLKSEHFFDPLNQGCQIKSPADLVIGAVREFNVQFPVATDFANNYTMWSWLQTNTTNQQQNIGDPPDVSGWKAYYQEPQFYEIWINSDTLPKRNQFTDTMIINGYTRNGQTIRFDAIAFAKTLPNPGDPNTLIDDSLLYLYRIPLSVASKTQIKKDILLSGQSDDHYWTDAWSFYMANPNDNMAMTTVRNRLRSLYQYFMNLAEYQLA</sequence>
<evidence type="ECO:0000313" key="2">
    <source>
        <dbReference type="EMBL" id="QGW29271.1"/>
    </source>
</evidence>
<evidence type="ECO:0000313" key="3">
    <source>
        <dbReference type="Proteomes" id="UP000426027"/>
    </source>
</evidence>
<dbReference type="InterPro" id="IPR014917">
    <property type="entry name" value="DUF1800"/>
</dbReference>
<feature type="region of interest" description="Disordered" evidence="1">
    <location>
        <begin position="1"/>
        <end position="32"/>
    </location>
</feature>
<keyword evidence="3" id="KW-1185">Reference proteome</keyword>
<dbReference type="AlphaFoldDB" id="A0A6I6H4B9"/>
<organism evidence="2 3">
    <name type="scientific">Phnomibacter ginsenosidimutans</name>
    <dbReference type="NCBI Taxonomy" id="2676868"/>
    <lineage>
        <taxon>Bacteria</taxon>
        <taxon>Pseudomonadati</taxon>
        <taxon>Bacteroidota</taxon>
        <taxon>Chitinophagia</taxon>
        <taxon>Chitinophagales</taxon>
        <taxon>Chitinophagaceae</taxon>
        <taxon>Phnomibacter</taxon>
    </lineage>
</organism>
<dbReference type="RefSeq" id="WP_157479623.1">
    <property type="nucleotide sequence ID" value="NZ_CP046566.1"/>
</dbReference>
<gene>
    <name evidence="2" type="ORF">GLV81_15150</name>
</gene>
<accession>A0A6I6H4B9</accession>
<protein>
    <submittedName>
        <fullName evidence="2">DUF1800 family protein</fullName>
    </submittedName>
</protein>
<proteinExistence type="predicted"/>
<dbReference type="EMBL" id="CP046566">
    <property type="protein sequence ID" value="QGW29271.1"/>
    <property type="molecule type" value="Genomic_DNA"/>
</dbReference>
<reference evidence="2 3" key="1">
    <citation type="submission" date="2019-11" db="EMBL/GenBank/DDBJ databases">
        <authorList>
            <person name="Im W.T."/>
        </authorList>
    </citation>
    <scope>NUCLEOTIDE SEQUENCE [LARGE SCALE GENOMIC DNA]</scope>
    <source>
        <strain evidence="2 3">SB-02</strain>
    </source>
</reference>
<dbReference type="Proteomes" id="UP000426027">
    <property type="component" value="Chromosome"/>
</dbReference>
<name>A0A6I6H4B9_9BACT</name>
<dbReference type="KEGG" id="fls:GLV81_15150"/>